<dbReference type="Proteomes" id="UP000598271">
    <property type="component" value="Unassembled WGS sequence"/>
</dbReference>
<evidence type="ECO:0000313" key="2">
    <source>
        <dbReference type="EMBL" id="GHB58671.1"/>
    </source>
</evidence>
<dbReference type="InterPro" id="IPR025324">
    <property type="entry name" value="DUF4230"/>
</dbReference>
<dbReference type="RefSeq" id="WP_189563254.1">
    <property type="nucleotide sequence ID" value="NZ_BMXF01000001.1"/>
</dbReference>
<evidence type="ECO:0000256" key="1">
    <source>
        <dbReference type="SAM" id="Phobius"/>
    </source>
</evidence>
<dbReference type="EMBL" id="BMXF01000001">
    <property type="protein sequence ID" value="GHB58671.1"/>
    <property type="molecule type" value="Genomic_DNA"/>
</dbReference>
<protein>
    <recommendedName>
        <fullName evidence="4">DUF4230 domain-containing protein</fullName>
    </recommendedName>
</protein>
<comment type="caution">
    <text evidence="2">The sequence shown here is derived from an EMBL/GenBank/DDBJ whole genome shotgun (WGS) entry which is preliminary data.</text>
</comment>
<keyword evidence="1" id="KW-0812">Transmembrane</keyword>
<keyword evidence="1" id="KW-0472">Membrane</keyword>
<organism evidence="2 3">
    <name type="scientific">Persicitalea jodogahamensis</name>
    <dbReference type="NCBI Taxonomy" id="402147"/>
    <lineage>
        <taxon>Bacteria</taxon>
        <taxon>Pseudomonadati</taxon>
        <taxon>Bacteroidota</taxon>
        <taxon>Cytophagia</taxon>
        <taxon>Cytophagales</taxon>
        <taxon>Spirosomataceae</taxon>
        <taxon>Persicitalea</taxon>
    </lineage>
</organism>
<evidence type="ECO:0000313" key="3">
    <source>
        <dbReference type="Proteomes" id="UP000598271"/>
    </source>
</evidence>
<gene>
    <name evidence="2" type="ORF">GCM10007390_10210</name>
</gene>
<feature type="transmembrane region" description="Helical" evidence="1">
    <location>
        <begin position="6"/>
        <end position="24"/>
    </location>
</feature>
<dbReference type="Pfam" id="PF14014">
    <property type="entry name" value="DUF4230"/>
    <property type="match status" value="1"/>
</dbReference>
<name>A0A8J3G8V4_9BACT</name>
<keyword evidence="3" id="KW-1185">Reference proteome</keyword>
<sequence>MEFSTLLSFILLLGLGAGGGIWFYNNFGSGSRQKPEPTKEASVLIDRIEKVFKVVMAEGYFTEIYNYQHDLDIWHLFKDKKKALIIAKAKVLVGFDFSKVRWRVEGESRQLVVEYFPAPEILSMDTEYKFYDIESGWINRFKTDDLTNILSEAKEVMNEKAMESDLPRIANNQIQLMMYQLAASMNWKVEMQLSESNQKMLELYSAYRDLDVEVESLPPLKEKG</sequence>
<dbReference type="AlphaFoldDB" id="A0A8J3G8V4"/>
<keyword evidence="1" id="KW-1133">Transmembrane helix</keyword>
<proteinExistence type="predicted"/>
<accession>A0A8J3G8V4</accession>
<reference evidence="2 3" key="1">
    <citation type="journal article" date="2014" name="Int. J. Syst. Evol. Microbiol.">
        <title>Complete genome sequence of Corynebacterium casei LMG S-19264T (=DSM 44701T), isolated from a smear-ripened cheese.</title>
        <authorList>
            <consortium name="US DOE Joint Genome Institute (JGI-PGF)"/>
            <person name="Walter F."/>
            <person name="Albersmeier A."/>
            <person name="Kalinowski J."/>
            <person name="Ruckert C."/>
        </authorList>
    </citation>
    <scope>NUCLEOTIDE SEQUENCE [LARGE SCALE GENOMIC DNA]</scope>
    <source>
        <strain evidence="2 3">KCTC 12866</strain>
    </source>
</reference>
<evidence type="ECO:0008006" key="4">
    <source>
        <dbReference type="Google" id="ProtNLM"/>
    </source>
</evidence>